<dbReference type="Gene3D" id="2.30.110.10">
    <property type="entry name" value="Electron Transport, Fmn-binding Protein, Chain A"/>
    <property type="match status" value="1"/>
</dbReference>
<dbReference type="PANTHER" id="PTHR35802">
    <property type="entry name" value="PROTEASE SYNTHASE AND SPORULATION PROTEIN PAI 2"/>
    <property type="match status" value="1"/>
</dbReference>
<dbReference type="PANTHER" id="PTHR35802:SF1">
    <property type="entry name" value="PROTEASE SYNTHASE AND SPORULATION PROTEIN PAI 2"/>
    <property type="match status" value="1"/>
</dbReference>
<evidence type="ECO:0000313" key="2">
    <source>
        <dbReference type="Proteomes" id="UP000317078"/>
    </source>
</evidence>
<reference evidence="1 2" key="1">
    <citation type="journal article" date="2019" name="Environ. Microbiol.">
        <title>Species interactions and distinct microbial communities in high Arctic permafrost affected cryosols are associated with the CH4 and CO2 gas fluxes.</title>
        <authorList>
            <person name="Altshuler I."/>
            <person name="Hamel J."/>
            <person name="Turney S."/>
            <person name="Magnuson E."/>
            <person name="Levesque R."/>
            <person name="Greer C."/>
            <person name="Whyte L.G."/>
        </authorList>
    </citation>
    <scope>NUCLEOTIDE SEQUENCE [LARGE SCALE GENOMIC DNA]</scope>
    <source>
        <strain evidence="1 2">S9.3B</strain>
    </source>
</reference>
<protein>
    <submittedName>
        <fullName evidence="1">FMN-binding negative transcriptional regulator</fullName>
    </submittedName>
</protein>
<dbReference type="RefSeq" id="WP_140882201.1">
    <property type="nucleotide sequence ID" value="NZ_RCZP01000005.1"/>
</dbReference>
<dbReference type="OrthoDB" id="9794948at2"/>
<sequence>MYVPPAFREEDLAALHGMMRGAGLANLVTATAEGLVATPLPLLLAPDEGPFGTLYGHLARANPQWRQPPLGDAMAIFMGPDAYVSPSWYPSKREHGKVVPTWNYIAVHAHGPVEFFDDADRLLDAVTRLTDRHEQPRAEPWAVSDAPAAFVQSQLRGIVGLRLPIARLEGKRKMSQNRSAEDRAGVAAGLAASDRAADRAAAALIPT</sequence>
<keyword evidence="2" id="KW-1185">Reference proteome</keyword>
<evidence type="ECO:0000313" key="1">
    <source>
        <dbReference type="EMBL" id="TPG58465.1"/>
    </source>
</evidence>
<proteinExistence type="predicted"/>
<dbReference type="SUPFAM" id="SSF50475">
    <property type="entry name" value="FMN-binding split barrel"/>
    <property type="match status" value="1"/>
</dbReference>
<organism evidence="1 2">
    <name type="scientific">Muricoccus nepalensis</name>
    <dbReference type="NCBI Taxonomy" id="1854500"/>
    <lineage>
        <taxon>Bacteria</taxon>
        <taxon>Pseudomonadati</taxon>
        <taxon>Pseudomonadota</taxon>
        <taxon>Alphaproteobacteria</taxon>
        <taxon>Acetobacterales</taxon>
        <taxon>Roseomonadaceae</taxon>
        <taxon>Muricoccus</taxon>
    </lineage>
</organism>
<dbReference type="Pfam" id="PF04299">
    <property type="entry name" value="FMN_bind_2"/>
    <property type="match status" value="1"/>
</dbReference>
<dbReference type="InterPro" id="IPR007396">
    <property type="entry name" value="TR_PAI2-type"/>
</dbReference>
<gene>
    <name evidence="1" type="ORF">EAH89_07575</name>
</gene>
<dbReference type="InterPro" id="IPR012349">
    <property type="entry name" value="Split_barrel_FMN-bd"/>
</dbReference>
<comment type="caution">
    <text evidence="1">The sequence shown here is derived from an EMBL/GenBank/DDBJ whole genome shotgun (WGS) entry which is preliminary data.</text>
</comment>
<accession>A0A502G8X5</accession>
<dbReference type="AlphaFoldDB" id="A0A502G8X5"/>
<dbReference type="Proteomes" id="UP000317078">
    <property type="component" value="Unassembled WGS sequence"/>
</dbReference>
<name>A0A502G8X5_9PROT</name>
<dbReference type="PIRSF" id="PIRSF010372">
    <property type="entry name" value="PaiB"/>
    <property type="match status" value="1"/>
</dbReference>
<dbReference type="EMBL" id="RCZP01000005">
    <property type="protein sequence ID" value="TPG58465.1"/>
    <property type="molecule type" value="Genomic_DNA"/>
</dbReference>